<accession>A0ABR3ZCY5</accession>
<dbReference type="SUPFAM" id="SSF53474">
    <property type="entry name" value="alpha/beta-Hydrolases"/>
    <property type="match status" value="1"/>
</dbReference>
<organism evidence="5 6">
    <name type="scientific">Sporothrix stenoceras</name>
    <dbReference type="NCBI Taxonomy" id="5173"/>
    <lineage>
        <taxon>Eukaryota</taxon>
        <taxon>Fungi</taxon>
        <taxon>Dikarya</taxon>
        <taxon>Ascomycota</taxon>
        <taxon>Pezizomycotina</taxon>
        <taxon>Sordariomycetes</taxon>
        <taxon>Sordariomycetidae</taxon>
        <taxon>Ophiostomatales</taxon>
        <taxon>Ophiostomataceae</taxon>
        <taxon>Sporothrix</taxon>
    </lineage>
</organism>
<comment type="caution">
    <text evidence="5">The sequence shown here is derived from an EMBL/GenBank/DDBJ whole genome shotgun (WGS) entry which is preliminary data.</text>
</comment>
<dbReference type="PROSITE" id="PS00122">
    <property type="entry name" value="CARBOXYLESTERASE_B_1"/>
    <property type="match status" value="1"/>
</dbReference>
<name>A0ABR3ZCY5_9PEZI</name>
<keyword evidence="3" id="KW-0732">Signal</keyword>
<protein>
    <recommendedName>
        <fullName evidence="3">Carboxylic ester hydrolase</fullName>
        <ecNumber evidence="3">3.1.1.-</ecNumber>
    </recommendedName>
</protein>
<dbReference type="InterPro" id="IPR050309">
    <property type="entry name" value="Type-B_Carboxylest/Lipase"/>
</dbReference>
<dbReference type="Pfam" id="PF00135">
    <property type="entry name" value="COesterase"/>
    <property type="match status" value="1"/>
</dbReference>
<evidence type="ECO:0000313" key="6">
    <source>
        <dbReference type="Proteomes" id="UP001583186"/>
    </source>
</evidence>
<proteinExistence type="inferred from homology"/>
<evidence type="ECO:0000256" key="3">
    <source>
        <dbReference type="RuleBase" id="RU361235"/>
    </source>
</evidence>
<dbReference type="InterPro" id="IPR002018">
    <property type="entry name" value="CarbesteraseB"/>
</dbReference>
<reference evidence="5 6" key="1">
    <citation type="journal article" date="2024" name="IMA Fungus">
        <title>IMA Genome - F19 : A genome assembly and annotation guide to empower mycologists, including annotated draft genome sequences of Ceratocystis pirilliformis, Diaporthe australafricana, Fusarium ophioides, Paecilomyces lecythidis, and Sporothrix stenoceras.</title>
        <authorList>
            <person name="Aylward J."/>
            <person name="Wilson A.M."/>
            <person name="Visagie C.M."/>
            <person name="Spraker J."/>
            <person name="Barnes I."/>
            <person name="Buitendag C."/>
            <person name="Ceriani C."/>
            <person name="Del Mar Angel L."/>
            <person name="du Plessis D."/>
            <person name="Fuchs T."/>
            <person name="Gasser K."/>
            <person name="Kramer D."/>
            <person name="Li W."/>
            <person name="Munsamy K."/>
            <person name="Piso A."/>
            <person name="Price J.L."/>
            <person name="Sonnekus B."/>
            <person name="Thomas C."/>
            <person name="van der Nest A."/>
            <person name="van Dijk A."/>
            <person name="van Heerden A."/>
            <person name="van Vuuren N."/>
            <person name="Yilmaz N."/>
            <person name="Duong T.A."/>
            <person name="van der Merwe N.A."/>
            <person name="Wingfield M.J."/>
            <person name="Wingfield B.D."/>
        </authorList>
    </citation>
    <scope>NUCLEOTIDE SEQUENCE [LARGE SCALE GENOMIC DNA]</scope>
    <source>
        <strain evidence="5 6">CMW 5346</strain>
    </source>
</reference>
<evidence type="ECO:0000259" key="4">
    <source>
        <dbReference type="Pfam" id="PF00135"/>
    </source>
</evidence>
<feature type="domain" description="Carboxylesterase type B" evidence="4">
    <location>
        <begin position="33"/>
        <end position="376"/>
    </location>
</feature>
<keyword evidence="2 3" id="KW-0378">Hydrolase</keyword>
<evidence type="ECO:0000256" key="1">
    <source>
        <dbReference type="ARBA" id="ARBA00005964"/>
    </source>
</evidence>
<gene>
    <name evidence="5" type="ORF">Sste5346_003620</name>
</gene>
<dbReference type="EMBL" id="JAWCUI010000016">
    <property type="protein sequence ID" value="KAL1898214.1"/>
    <property type="molecule type" value="Genomic_DNA"/>
</dbReference>
<dbReference type="InterPro" id="IPR029058">
    <property type="entry name" value="AB_hydrolase_fold"/>
</dbReference>
<evidence type="ECO:0000313" key="5">
    <source>
        <dbReference type="EMBL" id="KAL1898214.1"/>
    </source>
</evidence>
<feature type="chain" id="PRO_5044995238" description="Carboxylic ester hydrolase" evidence="3">
    <location>
        <begin position="18"/>
        <end position="534"/>
    </location>
</feature>
<dbReference type="InterPro" id="IPR019826">
    <property type="entry name" value="Carboxylesterase_B_AS"/>
</dbReference>
<keyword evidence="6" id="KW-1185">Reference proteome</keyword>
<feature type="signal peptide" evidence="3">
    <location>
        <begin position="1"/>
        <end position="17"/>
    </location>
</feature>
<evidence type="ECO:0000256" key="2">
    <source>
        <dbReference type="ARBA" id="ARBA00022801"/>
    </source>
</evidence>
<dbReference type="PANTHER" id="PTHR11559">
    <property type="entry name" value="CARBOXYLESTERASE"/>
    <property type="match status" value="1"/>
</dbReference>
<dbReference type="EC" id="3.1.1.-" evidence="3"/>
<dbReference type="Proteomes" id="UP001583186">
    <property type="component" value="Unassembled WGS sequence"/>
</dbReference>
<comment type="similarity">
    <text evidence="1 3">Belongs to the type-B carboxylesterase/lipase family.</text>
</comment>
<dbReference type="Gene3D" id="3.40.50.1820">
    <property type="entry name" value="alpha/beta hydrolase"/>
    <property type="match status" value="2"/>
</dbReference>
<sequence length="534" mass="57733">MKHSHILSIFLAAIAKAAPFSRGDTNATDSLTIATLTGVFTGALSDEYPNVREFRSIPYAQPPIGDRRWLPPLALEPSGRHFYSLRYPASCPQYLTTHPSLWNANITDFAIGTRGQSLLAGVQAQTSSEDCLSLAIWAPQPNGSTTGLLPVAVFLPGGDFQAGGVDVPYQMPAPLVSRRGDLIVVTLNYRLNIFGFPNAAGLHDQNLGILDQRMATEWLHANIKAFGGDPDRMVLWGQSAGAVAADINNYAFYDNPLVAGYYLMSGTAAVAGVKADPLYSNFSFVAQNVGCDFGTGTSRDPDAELACMRRVPADLLTNFLGHYAENATKPAIGFRPVPDERVYFANYSARAAGGFIADRPALVSTTANEDAGLYTYPASNLTEGPYMPAVDKGTLSVFVCPAANTTRWRGALPGRTTYRYQYAGNFSSVTPFTWMGAYHASDIPMVFGTLSRRPEDERTPFQEEVSATMEDHFAAFLNDPENGLRARGWLPDDGNINGGYMMRFAAGSTLQKGINSLEVDGACYGQGTYNHSPQ</sequence>